<dbReference type="HOGENOM" id="CLU_982876_0_0_10"/>
<accession>G2PR68</accession>
<dbReference type="AlphaFoldDB" id="G2PR68"/>
<dbReference type="OrthoDB" id="1452157at2"/>
<keyword evidence="3" id="KW-1185">Reference proteome</keyword>
<evidence type="ECO:0000313" key="2">
    <source>
        <dbReference type="EMBL" id="AEM69249.1"/>
    </source>
</evidence>
<evidence type="ECO:0000259" key="1">
    <source>
        <dbReference type="Pfam" id="PF19783"/>
    </source>
</evidence>
<dbReference type="KEGG" id="mrs:Murru_0193"/>
<sequence>MNIRIEAQARKVTTNFDYMYKVVPSESNFSWAQHMLDFYYLRRNTGNLDYGMKFEFQKQYLTLYDAPKAYTIDDPDELYRIGVNGSASWKMAQQWYLNANVTSLFASDFKEAIDFSEIQYSGKIFLGIGFGPDTPYQKLKVGLGYGILRERPLLYPFFSYAQSLSKKITLELGYPHSTLHYRINERHYLMSTGSFNGEYTNIHLPPNTPNNLPYGTVRLSQYAFDLNIGYHYKIQPQWNTVIKIGYLIDNTATINDRHNNILYDLATDPSVYLSMGITYKIHN</sequence>
<reference evidence="3" key="1">
    <citation type="submission" date="2011-08" db="EMBL/GenBank/DDBJ databases">
        <title>The complete genome of Muricauda ruestringensis DSM 13258.</title>
        <authorList>
            <person name="Lucas S."/>
            <person name="Han J."/>
            <person name="Lapidus A."/>
            <person name="Bruce D."/>
            <person name="Goodwin L."/>
            <person name="Pitluck S."/>
            <person name="Peters L."/>
            <person name="Kyrpides N."/>
            <person name="Mavromatis K."/>
            <person name="Ivanova N."/>
            <person name="Ovchinnikova G."/>
            <person name="Teshima H."/>
            <person name="Detter J.C."/>
            <person name="Tapia R."/>
            <person name="Han C."/>
            <person name="Land M."/>
            <person name="Hauser L."/>
            <person name="Markowitz V."/>
            <person name="Cheng J.-F."/>
            <person name="Hugenholtz P."/>
            <person name="Woyke T."/>
            <person name="Wu D."/>
            <person name="Spring S."/>
            <person name="Schroeder M."/>
            <person name="Brambilla E."/>
            <person name="Klenk H.-P."/>
            <person name="Eisen J.A."/>
        </authorList>
    </citation>
    <scope>NUCLEOTIDE SEQUENCE [LARGE SCALE GENOMIC DNA]</scope>
    <source>
        <strain evidence="3">DSM 13258 / LMG 19739 / B1</strain>
    </source>
</reference>
<dbReference type="EMBL" id="CP002999">
    <property type="protein sequence ID" value="AEM69249.1"/>
    <property type="molecule type" value="Genomic_DNA"/>
</dbReference>
<dbReference type="InterPro" id="IPR046235">
    <property type="entry name" value="DUF6268"/>
</dbReference>
<dbReference type="Pfam" id="PF19783">
    <property type="entry name" value="DUF6268"/>
    <property type="match status" value="1"/>
</dbReference>
<dbReference type="Proteomes" id="UP000008908">
    <property type="component" value="Chromosome"/>
</dbReference>
<organism evidence="2 3">
    <name type="scientific">Allomuricauda ruestringensis (strain DSM 13258 / CIP 107369 / LMG 19739 / B1)</name>
    <name type="common">Muricauda ruestringensis</name>
    <dbReference type="NCBI Taxonomy" id="886377"/>
    <lineage>
        <taxon>Bacteria</taxon>
        <taxon>Pseudomonadati</taxon>
        <taxon>Bacteroidota</taxon>
        <taxon>Flavobacteriia</taxon>
        <taxon>Flavobacteriales</taxon>
        <taxon>Flavobacteriaceae</taxon>
        <taxon>Flagellimonas</taxon>
    </lineage>
</organism>
<name>G2PR68_ALLRU</name>
<dbReference type="RefSeq" id="WP_014031533.1">
    <property type="nucleotide sequence ID" value="NC_015945.1"/>
</dbReference>
<feature type="domain" description="DUF6268" evidence="1">
    <location>
        <begin position="74"/>
        <end position="280"/>
    </location>
</feature>
<dbReference type="STRING" id="886377.Murru_0193"/>
<protein>
    <recommendedName>
        <fullName evidence="1">DUF6268 domain-containing protein</fullName>
    </recommendedName>
</protein>
<dbReference type="TCDB" id="9.B.155.2.18">
    <property type="family name" value="the putative beta barrel porin-3 (bbp3) family"/>
</dbReference>
<gene>
    <name evidence="2" type="ordered locus">Murru_0193</name>
</gene>
<evidence type="ECO:0000313" key="3">
    <source>
        <dbReference type="Proteomes" id="UP000008908"/>
    </source>
</evidence>
<proteinExistence type="predicted"/>
<reference evidence="2 3" key="2">
    <citation type="journal article" date="2012" name="Stand. Genomic Sci.">
        <title>Complete genome sequence of the facultatively anaerobic, appendaged bacterium Muricauda ruestringensis type strain (B1(T)).</title>
        <authorList>
            <person name="Huntemann M."/>
            <person name="Teshima H."/>
            <person name="Lapidus A."/>
            <person name="Nolan M."/>
            <person name="Lucas S."/>
            <person name="Hammon N."/>
            <person name="Deshpande S."/>
            <person name="Cheng J.F."/>
            <person name="Tapia R."/>
            <person name="Goodwin L.A."/>
            <person name="Pitluck S."/>
            <person name="Liolios K."/>
            <person name="Pagani I."/>
            <person name="Ivanova N."/>
            <person name="Mavromatis K."/>
            <person name="Mikhailova N."/>
            <person name="Pati A."/>
            <person name="Chen A."/>
            <person name="Palaniappan K."/>
            <person name="Land M."/>
            <person name="Hauser L."/>
            <person name="Pan C."/>
            <person name="Brambilla E.M."/>
            <person name="Rohde M."/>
            <person name="Spring S."/>
            <person name="Goker M."/>
            <person name="Detter J.C."/>
            <person name="Bristow J."/>
            <person name="Eisen J.A."/>
            <person name="Markowitz V."/>
            <person name="Hugenholtz P."/>
            <person name="Kyrpides N.C."/>
            <person name="Klenk H.P."/>
            <person name="Woyke T."/>
        </authorList>
    </citation>
    <scope>NUCLEOTIDE SEQUENCE [LARGE SCALE GENOMIC DNA]</scope>
    <source>
        <strain evidence="3">DSM 13258 / LMG 19739 / B1</strain>
    </source>
</reference>